<name>A0A1I4PB96_9FIRM</name>
<accession>A0A1I4PB96</accession>
<gene>
    <name evidence="1" type="ORF">SAMN04490355_106018</name>
</gene>
<organism evidence="1 2">
    <name type="scientific">Pelosinus propionicus DSM 13327</name>
    <dbReference type="NCBI Taxonomy" id="1123291"/>
    <lineage>
        <taxon>Bacteria</taxon>
        <taxon>Bacillati</taxon>
        <taxon>Bacillota</taxon>
        <taxon>Negativicutes</taxon>
        <taxon>Selenomonadales</taxon>
        <taxon>Sporomusaceae</taxon>
        <taxon>Pelosinus</taxon>
    </lineage>
</organism>
<keyword evidence="2" id="KW-1185">Reference proteome</keyword>
<dbReference type="AlphaFoldDB" id="A0A1I4PB96"/>
<dbReference type="RefSeq" id="WP_175490663.1">
    <property type="nucleotide sequence ID" value="NZ_FOTS01000060.1"/>
</dbReference>
<evidence type="ECO:0000313" key="2">
    <source>
        <dbReference type="Proteomes" id="UP000199520"/>
    </source>
</evidence>
<dbReference type="Proteomes" id="UP000199520">
    <property type="component" value="Unassembled WGS sequence"/>
</dbReference>
<reference evidence="2" key="1">
    <citation type="submission" date="2016-10" db="EMBL/GenBank/DDBJ databases">
        <authorList>
            <person name="Varghese N."/>
            <person name="Submissions S."/>
        </authorList>
    </citation>
    <scope>NUCLEOTIDE SEQUENCE [LARGE SCALE GENOMIC DNA]</scope>
    <source>
        <strain evidence="2">DSM 13327</strain>
    </source>
</reference>
<evidence type="ECO:0000313" key="1">
    <source>
        <dbReference type="EMBL" id="SFM24643.1"/>
    </source>
</evidence>
<dbReference type="EMBL" id="FOTS01000060">
    <property type="protein sequence ID" value="SFM24643.1"/>
    <property type="molecule type" value="Genomic_DNA"/>
</dbReference>
<proteinExistence type="predicted"/>
<sequence length="54" mass="6228">MKEFILGMILFTYTSIELNAQFHNGLTHAVMMITTLSTISLIVKDLYVRYCRVS</sequence>
<protein>
    <submittedName>
        <fullName evidence="1">Uncharacterized protein</fullName>
    </submittedName>
</protein>